<dbReference type="Pfam" id="PF14134">
    <property type="entry name" value="DUF4301"/>
    <property type="match status" value="1"/>
</dbReference>
<accession>A0A1I4TEB8</accession>
<protein>
    <recommendedName>
        <fullName evidence="1">DUF4301 domain-containing protein</fullName>
    </recommendedName>
</protein>
<dbReference type="Proteomes" id="UP000199611">
    <property type="component" value="Unassembled WGS sequence"/>
</dbReference>
<dbReference type="EMBL" id="FOUU01000003">
    <property type="protein sequence ID" value="SFM74991.1"/>
    <property type="molecule type" value="Genomic_DNA"/>
</dbReference>
<dbReference type="RefSeq" id="WP_093394497.1">
    <property type="nucleotide sequence ID" value="NZ_FOUU01000003.1"/>
</dbReference>
<sequence>MISLDERDREILKAHGITEEDIRNYLHHFEKNDWYVTLDRPCTVGDGIIRVKPEEERKLVGLFEAEARKGRTMKFVPASGAASRMFQCLWHLLERPGIESYSDLLREAERDKELREAALFFERIKEFAFSDAVIDCCNRLCGYTLNEFMSKGPLKKLAKAILDDIGLGHLPKALIPFHSYPDGPRTAFEEHVIEACGYVKDAKGVARLHFTVGHNQLNRFVKARTEIVEKMFAKRPECKPEIDFSVQSSSTDTPAVDPENRLFRDEKGRLLLRPGGHGALLKNLQNCNGDIVFIKNIDNVLPDDRKPPVIHWQKVLGGLLIRLEKDIFKTVEKIESYGSGIRSDFEKLCNSLGIEVPPQSRLSAKEMKRILDRPKRVCGVVRNVGAPGGGPFWVRDAQGRLSKQIVEQSQVRMTDPDQRSIWESSTHFNPVHIVCSLRDHRGRPYNLEDFVDYDAVIITRKHYKGKPIKVIEHPGLWNGSMAHWITLFVEIPSETFRPVKKITDLLD</sequence>
<dbReference type="InterPro" id="IPR025393">
    <property type="entry name" value="DUF4301"/>
</dbReference>
<dbReference type="AlphaFoldDB" id="A0A1I4TEB8"/>
<proteinExistence type="predicted"/>
<reference evidence="3" key="1">
    <citation type="submission" date="2016-10" db="EMBL/GenBank/DDBJ databases">
        <authorList>
            <person name="Varghese N."/>
            <person name="Submissions S."/>
        </authorList>
    </citation>
    <scope>NUCLEOTIDE SEQUENCE [LARGE SCALE GENOMIC DNA]</scope>
    <source>
        <strain evidence="3">DSM 9990</strain>
    </source>
</reference>
<gene>
    <name evidence="2" type="ORF">SAMN05660836_01368</name>
</gene>
<keyword evidence="3" id="KW-1185">Reference proteome</keyword>
<evidence type="ECO:0000259" key="1">
    <source>
        <dbReference type="Pfam" id="PF14134"/>
    </source>
</evidence>
<feature type="domain" description="DUF4301" evidence="1">
    <location>
        <begin position="7"/>
        <end position="506"/>
    </location>
</feature>
<evidence type="ECO:0000313" key="2">
    <source>
        <dbReference type="EMBL" id="SFM74991.1"/>
    </source>
</evidence>
<evidence type="ECO:0000313" key="3">
    <source>
        <dbReference type="Proteomes" id="UP000199611"/>
    </source>
</evidence>
<dbReference type="STRING" id="39841.SAMN05660836_01368"/>
<dbReference type="SUPFAM" id="SSF53448">
    <property type="entry name" value="Nucleotide-diphospho-sugar transferases"/>
    <property type="match status" value="1"/>
</dbReference>
<dbReference type="InterPro" id="IPR029044">
    <property type="entry name" value="Nucleotide-diphossugar_trans"/>
</dbReference>
<name>A0A1I4TEB8_9BACT</name>
<dbReference type="OrthoDB" id="5572060at2"/>
<organism evidence="2 3">
    <name type="scientific">Thermodesulforhabdus norvegica</name>
    <dbReference type="NCBI Taxonomy" id="39841"/>
    <lineage>
        <taxon>Bacteria</taxon>
        <taxon>Pseudomonadati</taxon>
        <taxon>Thermodesulfobacteriota</taxon>
        <taxon>Syntrophobacteria</taxon>
        <taxon>Syntrophobacterales</taxon>
        <taxon>Thermodesulforhabdaceae</taxon>
        <taxon>Thermodesulforhabdus</taxon>
    </lineage>
</organism>